<keyword evidence="1" id="KW-0812">Transmembrane</keyword>
<organism evidence="2 3">
    <name type="scientific">Cylindrotheca closterium</name>
    <dbReference type="NCBI Taxonomy" id="2856"/>
    <lineage>
        <taxon>Eukaryota</taxon>
        <taxon>Sar</taxon>
        <taxon>Stramenopiles</taxon>
        <taxon>Ochrophyta</taxon>
        <taxon>Bacillariophyta</taxon>
        <taxon>Bacillariophyceae</taxon>
        <taxon>Bacillariophycidae</taxon>
        <taxon>Bacillariales</taxon>
        <taxon>Bacillariaceae</taxon>
        <taxon>Cylindrotheca</taxon>
    </lineage>
</organism>
<feature type="transmembrane region" description="Helical" evidence="1">
    <location>
        <begin position="487"/>
        <end position="504"/>
    </location>
</feature>
<feature type="transmembrane region" description="Helical" evidence="1">
    <location>
        <begin position="441"/>
        <end position="467"/>
    </location>
</feature>
<accession>A0AAD2CQ03</accession>
<dbReference type="PANTHER" id="PTHR13304">
    <property type="entry name" value="GLYCOSYLPHOSPHATIDYLINOSITOL ANCHOR ATTACHMENT 1 PROTEIN"/>
    <property type="match status" value="1"/>
</dbReference>
<evidence type="ECO:0000313" key="3">
    <source>
        <dbReference type="Proteomes" id="UP001295423"/>
    </source>
</evidence>
<reference evidence="2" key="1">
    <citation type="submission" date="2023-08" db="EMBL/GenBank/DDBJ databases">
        <authorList>
            <person name="Audoor S."/>
            <person name="Bilcke G."/>
        </authorList>
    </citation>
    <scope>NUCLEOTIDE SEQUENCE</scope>
</reference>
<dbReference type="GO" id="GO:0042765">
    <property type="term" value="C:GPI-anchor transamidase complex"/>
    <property type="evidence" value="ECO:0007669"/>
    <property type="project" value="InterPro"/>
</dbReference>
<proteinExistence type="predicted"/>
<dbReference type="AlphaFoldDB" id="A0AAD2CQ03"/>
<comment type="caution">
    <text evidence="2">The sequence shown here is derived from an EMBL/GenBank/DDBJ whole genome shotgun (WGS) entry which is preliminary data.</text>
</comment>
<gene>
    <name evidence="2" type="ORF">CYCCA115_LOCUS7993</name>
</gene>
<feature type="transmembrane region" description="Helical" evidence="1">
    <location>
        <begin position="409"/>
        <end position="429"/>
    </location>
</feature>
<evidence type="ECO:0000256" key="1">
    <source>
        <dbReference type="SAM" id="Phobius"/>
    </source>
</evidence>
<keyword evidence="1" id="KW-0472">Membrane</keyword>
<dbReference type="Proteomes" id="UP001295423">
    <property type="component" value="Unassembled WGS sequence"/>
</dbReference>
<dbReference type="InterPro" id="IPR007246">
    <property type="entry name" value="Gaa1"/>
</dbReference>
<dbReference type="GO" id="GO:0016255">
    <property type="term" value="P:attachment of GPI anchor to protein"/>
    <property type="evidence" value="ECO:0007669"/>
    <property type="project" value="TreeGrafter"/>
</dbReference>
<keyword evidence="3" id="KW-1185">Reference proteome</keyword>
<feature type="transmembrane region" description="Helical" evidence="1">
    <location>
        <begin position="532"/>
        <end position="555"/>
    </location>
</feature>
<feature type="transmembrane region" description="Helical" evidence="1">
    <location>
        <begin position="12"/>
        <end position="33"/>
    </location>
</feature>
<sequence length="623" mass="68887">MAKKEAKRRRIYKILLFLPYFVGLFWTCLHPIVSVLTGELKCRGWFLDESAIETRFSTQQSQATIRLPGGSATLCEILDSSRSNQSRSNIWCSPNHANRFDIAVLVPLSNAIDPTDEAIVLVVPPPPANGNWYSSSFHYSLTQTMNKLADPVATPWLAKTVILVSPSSQTKGSTDRTLSLKETVSAFLDAYLGSKLSSMDTAAIAPLPPRYCQAILRNMIVVDLQDDSTTSTRQGAKTMPQTDLSILPQGRRGALPNLDLVTLVGKLYKGASFLNTRAYPSSTFLAHGYTQESKDMKQLISDKFVPVKPSKFETKAQIWANEMVDLGLFAYTLAAGPHPPHWPALDRGIDSLTLQVSFEGFHRKDPSLETVQILENIVRALSNLHERLHHSFVLYWLPSPEKFVSHMEYFLPTVLVLLPLATRAFGMILMDDLTEMHLTMIGRSFLVSLCSMAATALALLFGALLFGGGDGSSATSTSSSSGEDDTMWTNTCLLVLYGAVAALWRMTAIAKPDHDATTNEDETTRRSKSLQFAACATAAYLLVPIAFCHSALVYIPGMVLVPLLAFPDYSQLTTAKRLVLMGLWMLTAPPILMVPRFFPHYTIFIRFAYVPMHIQLLLLILPS</sequence>
<protein>
    <submittedName>
        <fullName evidence="2">Uncharacterized protein</fullName>
    </submittedName>
</protein>
<name>A0AAD2CQ03_9STRA</name>
<dbReference type="PANTHER" id="PTHR13304:SF0">
    <property type="entry name" value="GLYCOSYLPHOSPHATIDYLINOSITOL ANCHOR ATTACHMENT 1 PROTEIN"/>
    <property type="match status" value="1"/>
</dbReference>
<dbReference type="Pfam" id="PF04114">
    <property type="entry name" value="Gaa1"/>
    <property type="match status" value="1"/>
</dbReference>
<keyword evidence="1" id="KW-1133">Transmembrane helix</keyword>
<evidence type="ECO:0000313" key="2">
    <source>
        <dbReference type="EMBL" id="CAJ1942530.1"/>
    </source>
</evidence>
<feature type="transmembrane region" description="Helical" evidence="1">
    <location>
        <begin position="575"/>
        <end position="594"/>
    </location>
</feature>
<dbReference type="EMBL" id="CAKOGP040001112">
    <property type="protein sequence ID" value="CAJ1942530.1"/>
    <property type="molecule type" value="Genomic_DNA"/>
</dbReference>